<reference evidence="3" key="2">
    <citation type="submission" date="2023-05" db="EMBL/GenBank/DDBJ databases">
        <authorList>
            <person name="Schelkunov M.I."/>
        </authorList>
    </citation>
    <scope>NUCLEOTIDE SEQUENCE</scope>
    <source>
        <strain evidence="3">Hsosn_3</strain>
        <tissue evidence="3">Leaf</tissue>
    </source>
</reference>
<sequence>MQATQVYFSSYPSLRRDKVDWLVVSKVKARPLVDLPQVPESHREAFQDDVPEHLNMINTEDILTHLNDVEGTSVDLDDDEGCSKEETQIDTKEEESSQTDNTDDEFDDVKHLANRSCCEHLRCHNIAHLRCHNTTTHMSKHHKTPEFLWLLNASVDLRSRAHAKWEKKNQLDNRIGKNVWLSWIEEWKTPECMAKTEIKRNNRKGGADVNEYPATHTGGSSSARKTAALLEKIKALCDERSRPVDGSSTPRPVDEKQLYYDAVGGRYSGNMIYGIGSSQNLFYAPSSSTIAHISNSSYPNSQDYEKLQTELEVMKERMKEMDAMQQRMKDMENLLARMSDNQNHIVMGPWFGLSVIDIAQLPHGVLENIVGVRGDSTGVVKEVYEGSPADKVGLHSGETVTALMRSQRKITIDSTSEISVRGYDSDICKVVHAEILRVSDKKFCCSWVVDESDDPDWDLKPRFGSQREAAHEIYDVHEYGINSNVILEPMGCDTGTAYNTGMSDDVSSY</sequence>
<evidence type="ECO:0000313" key="3">
    <source>
        <dbReference type="EMBL" id="KAK1402563.1"/>
    </source>
</evidence>
<keyword evidence="1" id="KW-0175">Coiled coil</keyword>
<dbReference type="SUPFAM" id="SSF50156">
    <property type="entry name" value="PDZ domain-like"/>
    <property type="match status" value="1"/>
</dbReference>
<accession>A0AAD8JF07</accession>
<dbReference type="Proteomes" id="UP001237642">
    <property type="component" value="Unassembled WGS sequence"/>
</dbReference>
<organism evidence="3 4">
    <name type="scientific">Heracleum sosnowskyi</name>
    <dbReference type="NCBI Taxonomy" id="360622"/>
    <lineage>
        <taxon>Eukaryota</taxon>
        <taxon>Viridiplantae</taxon>
        <taxon>Streptophyta</taxon>
        <taxon>Embryophyta</taxon>
        <taxon>Tracheophyta</taxon>
        <taxon>Spermatophyta</taxon>
        <taxon>Magnoliopsida</taxon>
        <taxon>eudicotyledons</taxon>
        <taxon>Gunneridae</taxon>
        <taxon>Pentapetalae</taxon>
        <taxon>asterids</taxon>
        <taxon>campanulids</taxon>
        <taxon>Apiales</taxon>
        <taxon>Apiaceae</taxon>
        <taxon>Apioideae</taxon>
        <taxon>apioid superclade</taxon>
        <taxon>Tordylieae</taxon>
        <taxon>Tordyliinae</taxon>
        <taxon>Heracleum</taxon>
    </lineage>
</organism>
<evidence type="ECO:0000313" key="4">
    <source>
        <dbReference type="Proteomes" id="UP001237642"/>
    </source>
</evidence>
<dbReference type="AlphaFoldDB" id="A0AAD8JF07"/>
<comment type="caution">
    <text evidence="3">The sequence shown here is derived from an EMBL/GenBank/DDBJ whole genome shotgun (WGS) entry which is preliminary data.</text>
</comment>
<dbReference type="InterPro" id="IPR036034">
    <property type="entry name" value="PDZ_sf"/>
</dbReference>
<proteinExistence type="predicted"/>
<reference evidence="3" key="1">
    <citation type="submission" date="2023-02" db="EMBL/GenBank/DDBJ databases">
        <title>Genome of toxic invasive species Heracleum sosnowskyi carries increased number of genes despite the absence of recent whole-genome duplications.</title>
        <authorList>
            <person name="Schelkunov M."/>
            <person name="Shtratnikova V."/>
            <person name="Makarenko M."/>
            <person name="Klepikova A."/>
            <person name="Omelchenko D."/>
            <person name="Novikova G."/>
            <person name="Obukhova E."/>
            <person name="Bogdanov V."/>
            <person name="Penin A."/>
            <person name="Logacheva M."/>
        </authorList>
    </citation>
    <scope>NUCLEOTIDE SEQUENCE</scope>
    <source>
        <strain evidence="3">Hsosn_3</strain>
        <tissue evidence="3">Leaf</tissue>
    </source>
</reference>
<keyword evidence="4" id="KW-1185">Reference proteome</keyword>
<gene>
    <name evidence="3" type="ORF">POM88_002168</name>
</gene>
<feature type="region of interest" description="Disordered" evidence="2">
    <location>
        <begin position="72"/>
        <end position="104"/>
    </location>
</feature>
<feature type="region of interest" description="Disordered" evidence="2">
    <location>
        <begin position="204"/>
        <end position="224"/>
    </location>
</feature>
<feature type="coiled-coil region" evidence="1">
    <location>
        <begin position="304"/>
        <end position="341"/>
    </location>
</feature>
<evidence type="ECO:0008006" key="5">
    <source>
        <dbReference type="Google" id="ProtNLM"/>
    </source>
</evidence>
<feature type="compositionally biased region" description="Basic and acidic residues" evidence="2">
    <location>
        <begin position="81"/>
        <end position="95"/>
    </location>
</feature>
<evidence type="ECO:0000256" key="2">
    <source>
        <dbReference type="SAM" id="MobiDB-lite"/>
    </source>
</evidence>
<protein>
    <recommendedName>
        <fullName evidence="5">PDZ domain-containing protein</fullName>
    </recommendedName>
</protein>
<dbReference type="EMBL" id="JAUIZM010000001">
    <property type="protein sequence ID" value="KAK1402563.1"/>
    <property type="molecule type" value="Genomic_DNA"/>
</dbReference>
<evidence type="ECO:0000256" key="1">
    <source>
        <dbReference type="SAM" id="Coils"/>
    </source>
</evidence>
<name>A0AAD8JF07_9APIA</name>